<evidence type="ECO:0000313" key="2">
    <source>
        <dbReference type="EMBL" id="SFI64545.1"/>
    </source>
</evidence>
<dbReference type="InterPro" id="IPR036844">
    <property type="entry name" value="Hint_dom_sf"/>
</dbReference>
<evidence type="ECO:0008006" key="4">
    <source>
        <dbReference type="Google" id="ProtNLM"/>
    </source>
</evidence>
<dbReference type="OrthoDB" id="7873527at2"/>
<organism evidence="2 3">
    <name type="scientific">Celeribacter neptunius</name>
    <dbReference type="NCBI Taxonomy" id="588602"/>
    <lineage>
        <taxon>Bacteria</taxon>
        <taxon>Pseudomonadati</taxon>
        <taxon>Pseudomonadota</taxon>
        <taxon>Alphaproteobacteria</taxon>
        <taxon>Rhodobacterales</taxon>
        <taxon>Roseobacteraceae</taxon>
        <taxon>Celeribacter</taxon>
    </lineage>
</organism>
<evidence type="ECO:0000313" key="3">
    <source>
        <dbReference type="Proteomes" id="UP000199630"/>
    </source>
</evidence>
<proteinExistence type="predicted"/>
<dbReference type="AlphaFoldDB" id="A0A1I3JX70"/>
<feature type="region of interest" description="Disordered" evidence="1">
    <location>
        <begin position="1"/>
        <end position="21"/>
    </location>
</feature>
<evidence type="ECO:0000256" key="1">
    <source>
        <dbReference type="SAM" id="MobiDB-lite"/>
    </source>
</evidence>
<accession>A0A1I3JX70</accession>
<gene>
    <name evidence="2" type="ORF">SAMN04487991_0489</name>
</gene>
<name>A0A1I3JX70_9RHOB</name>
<sequence length="106" mass="11734">MTYKGSGHGFEHDGGRNPSKRLRVRDILPKHDKGLPLGTQVMTADGILPVEYLEPGDRVITRAGMRTLRNIDSTAPKHFKLVFDREEVVYADGIQVMSESGLPFAA</sequence>
<keyword evidence="3" id="KW-1185">Reference proteome</keyword>
<dbReference type="SUPFAM" id="SSF51294">
    <property type="entry name" value="Hedgehog/intein (Hint) domain"/>
    <property type="match status" value="1"/>
</dbReference>
<dbReference type="EMBL" id="FORH01000001">
    <property type="protein sequence ID" value="SFI64545.1"/>
    <property type="molecule type" value="Genomic_DNA"/>
</dbReference>
<reference evidence="3" key="1">
    <citation type="submission" date="2016-10" db="EMBL/GenBank/DDBJ databases">
        <authorList>
            <person name="Varghese N."/>
            <person name="Submissions S."/>
        </authorList>
    </citation>
    <scope>NUCLEOTIDE SEQUENCE [LARGE SCALE GENOMIC DNA]</scope>
    <source>
        <strain evidence="3">DSM 26471</strain>
    </source>
</reference>
<protein>
    <recommendedName>
        <fullName evidence="4">Hedgehog/Intein (Hint) domain-containing protein</fullName>
    </recommendedName>
</protein>
<dbReference type="Proteomes" id="UP000199630">
    <property type="component" value="Unassembled WGS sequence"/>
</dbReference>
<dbReference type="RefSeq" id="WP_090056713.1">
    <property type="nucleotide sequence ID" value="NZ_FORH01000001.1"/>
</dbReference>